<sequence length="145" mass="16519">MGRQRRRKEQDVSKQAVSVGRENEDGKSPTAKVPGVFFSSLLAAGFPQDPEARCMLPRKYFWPGILFMILNDVPVIGCCDTKLGHNGNVKKNLKISTPSWTEINACRNQHRDVKLSEELILWTWWAYEAAFPISESKEPIEYSSF</sequence>
<evidence type="ECO:0000313" key="2">
    <source>
        <dbReference type="EMBL" id="PKU40806.1"/>
    </source>
</evidence>
<reference evidence="3" key="1">
    <citation type="submission" date="2017-11" db="EMBL/GenBank/DDBJ databases">
        <authorList>
            <person name="Lima N.C."/>
            <person name="Parody-Merino A.M."/>
            <person name="Battley P.F."/>
            <person name="Fidler A.E."/>
            <person name="Prosdocimi F."/>
        </authorList>
    </citation>
    <scope>NUCLEOTIDE SEQUENCE [LARGE SCALE GENOMIC DNA]</scope>
</reference>
<protein>
    <submittedName>
        <fullName evidence="2">Uncharacterized protein</fullName>
    </submittedName>
</protein>
<evidence type="ECO:0000256" key="1">
    <source>
        <dbReference type="SAM" id="MobiDB-lite"/>
    </source>
</evidence>
<organism evidence="2 3">
    <name type="scientific">Limosa lapponica baueri</name>
    <dbReference type="NCBI Taxonomy" id="1758121"/>
    <lineage>
        <taxon>Eukaryota</taxon>
        <taxon>Metazoa</taxon>
        <taxon>Chordata</taxon>
        <taxon>Craniata</taxon>
        <taxon>Vertebrata</taxon>
        <taxon>Euteleostomi</taxon>
        <taxon>Archelosauria</taxon>
        <taxon>Archosauria</taxon>
        <taxon>Dinosauria</taxon>
        <taxon>Saurischia</taxon>
        <taxon>Theropoda</taxon>
        <taxon>Coelurosauria</taxon>
        <taxon>Aves</taxon>
        <taxon>Neognathae</taxon>
        <taxon>Neoaves</taxon>
        <taxon>Charadriiformes</taxon>
        <taxon>Scolopacidae</taxon>
        <taxon>Limosa</taxon>
    </lineage>
</organism>
<keyword evidence="3" id="KW-1185">Reference proteome</keyword>
<dbReference type="Proteomes" id="UP000233556">
    <property type="component" value="Unassembled WGS sequence"/>
</dbReference>
<evidence type="ECO:0000313" key="3">
    <source>
        <dbReference type="Proteomes" id="UP000233556"/>
    </source>
</evidence>
<feature type="region of interest" description="Disordered" evidence="1">
    <location>
        <begin position="1"/>
        <end position="31"/>
    </location>
</feature>
<accession>A0A2I0U427</accession>
<dbReference type="EMBL" id="KZ506205">
    <property type="protein sequence ID" value="PKU40806.1"/>
    <property type="molecule type" value="Genomic_DNA"/>
</dbReference>
<reference evidence="3" key="2">
    <citation type="submission" date="2017-12" db="EMBL/GenBank/DDBJ databases">
        <title>Genome sequence of the Bar-tailed Godwit (Limosa lapponica baueri).</title>
        <authorList>
            <person name="Lima N.C.B."/>
            <person name="Parody-Merino A.M."/>
            <person name="Battley P.F."/>
            <person name="Fidler A.E."/>
            <person name="Prosdocimi F."/>
        </authorList>
    </citation>
    <scope>NUCLEOTIDE SEQUENCE [LARGE SCALE GENOMIC DNA]</scope>
</reference>
<proteinExistence type="predicted"/>
<gene>
    <name evidence="2" type="ORF">llap_8889</name>
</gene>
<name>A0A2I0U427_LIMLA</name>
<dbReference type="AlphaFoldDB" id="A0A2I0U427"/>